<feature type="domain" description="B box-type" evidence="2">
    <location>
        <begin position="4"/>
        <end position="54"/>
    </location>
</feature>
<dbReference type="GO" id="GO:0008270">
    <property type="term" value="F:zinc ion binding"/>
    <property type="evidence" value="ECO:0007669"/>
    <property type="project" value="UniProtKB-KW"/>
</dbReference>
<evidence type="ECO:0000313" key="3">
    <source>
        <dbReference type="EMBL" id="CAC5396955.1"/>
    </source>
</evidence>
<accession>A0A6J8CLS4</accession>
<organism evidence="3 4">
    <name type="scientific">Mytilus coruscus</name>
    <name type="common">Sea mussel</name>
    <dbReference type="NCBI Taxonomy" id="42192"/>
    <lineage>
        <taxon>Eukaryota</taxon>
        <taxon>Metazoa</taxon>
        <taxon>Spiralia</taxon>
        <taxon>Lophotrochozoa</taxon>
        <taxon>Mollusca</taxon>
        <taxon>Bivalvia</taxon>
        <taxon>Autobranchia</taxon>
        <taxon>Pteriomorphia</taxon>
        <taxon>Mytilida</taxon>
        <taxon>Mytiloidea</taxon>
        <taxon>Mytilidae</taxon>
        <taxon>Mytilinae</taxon>
        <taxon>Mytilus</taxon>
    </lineage>
</organism>
<dbReference type="PANTHER" id="PTHR25462">
    <property type="entry name" value="BONUS, ISOFORM C-RELATED"/>
    <property type="match status" value="1"/>
</dbReference>
<keyword evidence="1" id="KW-0479">Metal-binding</keyword>
<keyword evidence="1" id="KW-0863">Zinc-finger</keyword>
<keyword evidence="4" id="KW-1185">Reference proteome</keyword>
<dbReference type="Gene3D" id="3.30.160.60">
    <property type="entry name" value="Classic Zinc Finger"/>
    <property type="match status" value="1"/>
</dbReference>
<dbReference type="InterPro" id="IPR047153">
    <property type="entry name" value="TRIM45/56/19-like"/>
</dbReference>
<dbReference type="EMBL" id="CACVKT020005663">
    <property type="protein sequence ID" value="CAC5396955.1"/>
    <property type="molecule type" value="Genomic_DNA"/>
</dbReference>
<protein>
    <recommendedName>
        <fullName evidence="2">B box-type domain-containing protein</fullName>
    </recommendedName>
</protein>
<dbReference type="Proteomes" id="UP000507470">
    <property type="component" value="Unassembled WGS sequence"/>
</dbReference>
<dbReference type="AlphaFoldDB" id="A0A6J8CLS4"/>
<evidence type="ECO:0000259" key="2">
    <source>
        <dbReference type="PROSITE" id="PS50119"/>
    </source>
</evidence>
<evidence type="ECO:0000313" key="4">
    <source>
        <dbReference type="Proteomes" id="UP000507470"/>
    </source>
</evidence>
<dbReference type="InterPro" id="IPR000315">
    <property type="entry name" value="Znf_B-box"/>
</dbReference>
<sequence length="186" mass="21034">MTTSNCVKCGPCGADKTISAAVVWCNNCNEGLCSKCLVQHKRLKLTHGHKTIDVETYKRLPPINTECHEHSRQFDLYCQIHLTPCCDECVSIQHSKCSEIKCLTTVIEKTKTAKSTTLLEKDITSMLRTVDEIIKLKAENIKRGDRQHQTIKDDIKHITKGLQSNNLDKLKAKLQKNLIMSGKKKN</sequence>
<dbReference type="OrthoDB" id="6140738at2759"/>
<keyword evidence="1" id="KW-0862">Zinc</keyword>
<name>A0A6J8CLS4_MYTCO</name>
<evidence type="ECO:0000256" key="1">
    <source>
        <dbReference type="PROSITE-ProRule" id="PRU00024"/>
    </source>
</evidence>
<dbReference type="PANTHER" id="PTHR25462:SF296">
    <property type="entry name" value="MEIOTIC P26, ISOFORM F"/>
    <property type="match status" value="1"/>
</dbReference>
<dbReference type="PROSITE" id="PS50119">
    <property type="entry name" value="ZF_BBOX"/>
    <property type="match status" value="1"/>
</dbReference>
<reference evidence="3 4" key="1">
    <citation type="submission" date="2020-06" db="EMBL/GenBank/DDBJ databases">
        <authorList>
            <person name="Li R."/>
            <person name="Bekaert M."/>
        </authorList>
    </citation>
    <scope>NUCLEOTIDE SEQUENCE [LARGE SCALE GENOMIC DNA]</scope>
    <source>
        <strain evidence="4">wild</strain>
    </source>
</reference>
<proteinExistence type="predicted"/>
<gene>
    <name evidence="3" type="ORF">MCOR_31455</name>
</gene>